<sequence>MKLYTFLMKHIKNIFFTLIITGIFFVSIGCIIGQYLNLHTMQWIKEILQSLTENFGVALISSAVTIYLIKYDVINMIQKDNLNDLGIKNIIKGRDNVFNRDKDSVINNFNSWEDFFKSANPKQIDIIGISMYSFFMPNNIIDLLIQLASKKYKIRIIFADPESNELKFQEEAENKPTVLKNHIRHVVSTIKQSILNNSKKDDIYKYISVYYSRTLPKNFLVKSGNKMIVTPYLLRGPFESPTLILENNSEIGFYKEYNHYIDDVIKYSKQVKLVESDSLPLSKKESYLHEESAPTI</sequence>
<evidence type="ECO:0000256" key="1">
    <source>
        <dbReference type="SAM" id="Phobius"/>
    </source>
</evidence>
<name>A0ABY8EGA1_9FIRM</name>
<proteinExistence type="predicted"/>
<dbReference type="Proteomes" id="UP001222800">
    <property type="component" value="Chromosome"/>
</dbReference>
<evidence type="ECO:0000313" key="3">
    <source>
        <dbReference type="Proteomes" id="UP001222800"/>
    </source>
</evidence>
<accession>A0ABY8EGA1</accession>
<dbReference type="PROSITE" id="PS51257">
    <property type="entry name" value="PROKAR_LIPOPROTEIN"/>
    <property type="match status" value="1"/>
</dbReference>
<reference evidence="2 3" key="1">
    <citation type="submission" date="2023-03" db="EMBL/GenBank/DDBJ databases">
        <title>Complete genome sequence of Tepidibacter sp. SWIR-1, isolated from a deep-sea hydrothermal vent.</title>
        <authorList>
            <person name="Li X."/>
        </authorList>
    </citation>
    <scope>NUCLEOTIDE SEQUENCE [LARGE SCALE GENOMIC DNA]</scope>
    <source>
        <strain evidence="2 3">SWIR-1</strain>
    </source>
</reference>
<feature type="transmembrane region" description="Helical" evidence="1">
    <location>
        <begin position="47"/>
        <end position="69"/>
    </location>
</feature>
<keyword evidence="1" id="KW-1133">Transmembrane helix</keyword>
<organism evidence="2 3">
    <name type="scientific">Tepidibacter hydrothermalis</name>
    <dbReference type="NCBI Taxonomy" id="3036126"/>
    <lineage>
        <taxon>Bacteria</taxon>
        <taxon>Bacillati</taxon>
        <taxon>Bacillota</taxon>
        <taxon>Clostridia</taxon>
        <taxon>Peptostreptococcales</taxon>
        <taxon>Peptostreptococcaceae</taxon>
        <taxon>Tepidibacter</taxon>
    </lineage>
</organism>
<protein>
    <recommendedName>
        <fullName evidence="4">Lipoprotein</fullName>
    </recommendedName>
</protein>
<keyword evidence="1" id="KW-0472">Membrane</keyword>
<dbReference type="RefSeq" id="WP_277731723.1">
    <property type="nucleotide sequence ID" value="NZ_CP120733.1"/>
</dbReference>
<keyword evidence="3" id="KW-1185">Reference proteome</keyword>
<keyword evidence="1" id="KW-0812">Transmembrane</keyword>
<gene>
    <name evidence="2" type="ORF">P4S50_15475</name>
</gene>
<dbReference type="EMBL" id="CP120733">
    <property type="protein sequence ID" value="WFD09778.1"/>
    <property type="molecule type" value="Genomic_DNA"/>
</dbReference>
<evidence type="ECO:0000313" key="2">
    <source>
        <dbReference type="EMBL" id="WFD09778.1"/>
    </source>
</evidence>
<evidence type="ECO:0008006" key="4">
    <source>
        <dbReference type="Google" id="ProtNLM"/>
    </source>
</evidence>
<feature type="transmembrane region" description="Helical" evidence="1">
    <location>
        <begin position="12"/>
        <end position="35"/>
    </location>
</feature>